<evidence type="ECO:0000256" key="1">
    <source>
        <dbReference type="SAM" id="MobiDB-lite"/>
    </source>
</evidence>
<protein>
    <submittedName>
        <fullName evidence="2">Uncharacterized protein</fullName>
    </submittedName>
</protein>
<feature type="compositionally biased region" description="Polar residues" evidence="1">
    <location>
        <begin position="17"/>
        <end position="28"/>
    </location>
</feature>
<organism evidence="2 3">
    <name type="scientific">Phyllotreta striolata</name>
    <name type="common">Striped flea beetle</name>
    <name type="synonym">Crioceris striolata</name>
    <dbReference type="NCBI Taxonomy" id="444603"/>
    <lineage>
        <taxon>Eukaryota</taxon>
        <taxon>Metazoa</taxon>
        <taxon>Ecdysozoa</taxon>
        <taxon>Arthropoda</taxon>
        <taxon>Hexapoda</taxon>
        <taxon>Insecta</taxon>
        <taxon>Pterygota</taxon>
        <taxon>Neoptera</taxon>
        <taxon>Endopterygota</taxon>
        <taxon>Coleoptera</taxon>
        <taxon>Polyphaga</taxon>
        <taxon>Cucujiformia</taxon>
        <taxon>Chrysomeloidea</taxon>
        <taxon>Chrysomelidae</taxon>
        <taxon>Galerucinae</taxon>
        <taxon>Alticini</taxon>
        <taxon>Phyllotreta</taxon>
    </lineage>
</organism>
<sequence length="70" mass="7515">MGNTQKKSYNLEVTPGAQRTTLPTSVDSKQSEKPAVKVNNEALEVTGVEEDQKLKTVVDGPARTNNSVEG</sequence>
<evidence type="ECO:0000313" key="2">
    <source>
        <dbReference type="EMBL" id="CAG9864157.1"/>
    </source>
</evidence>
<gene>
    <name evidence="2" type="ORF">PHYEVI_LOCUS10414</name>
</gene>
<dbReference type="Proteomes" id="UP001153712">
    <property type="component" value="Chromosome 7"/>
</dbReference>
<proteinExistence type="predicted"/>
<reference evidence="2" key="1">
    <citation type="submission" date="2022-01" db="EMBL/GenBank/DDBJ databases">
        <authorList>
            <person name="King R."/>
        </authorList>
    </citation>
    <scope>NUCLEOTIDE SEQUENCE</scope>
</reference>
<evidence type="ECO:0000313" key="3">
    <source>
        <dbReference type="Proteomes" id="UP001153712"/>
    </source>
</evidence>
<feature type="region of interest" description="Disordered" evidence="1">
    <location>
        <begin position="1"/>
        <end position="41"/>
    </location>
</feature>
<dbReference type="AlphaFoldDB" id="A0A9N9TZ62"/>
<dbReference type="EMBL" id="OU900100">
    <property type="protein sequence ID" value="CAG9864157.1"/>
    <property type="molecule type" value="Genomic_DNA"/>
</dbReference>
<accession>A0A9N9TZ62</accession>
<keyword evidence="3" id="KW-1185">Reference proteome</keyword>
<dbReference type="OrthoDB" id="6698350at2759"/>
<name>A0A9N9TZ62_PHYSR</name>